<keyword evidence="2" id="KW-1185">Reference proteome</keyword>
<feature type="region of interest" description="Disordered" evidence="1">
    <location>
        <begin position="105"/>
        <end position="157"/>
    </location>
</feature>
<evidence type="ECO:0000313" key="3">
    <source>
        <dbReference type="WBParaSite" id="Gr19_v10_g17536.t1"/>
    </source>
</evidence>
<sequence>MPAPPQAPPARIPMPSYQIAPPEYSRAVPLPVPIPAKERFSAHEPSKQKSGEDIKDPFEKEAKPSRDESFLPSKYVTGPGSDALLPPIIYPTASAPRQPIVSQQSNSYYQTPTSYQQQQQFQQQQFQQPQDRLPFFPGNSCQCNQPRPSPPQPFAGPQVQMPMQNCCIGCSQRQCSMKMKNKAFGLRTLLNNNNNNSTTANSVEWKDGSGEFEGDEGRCNDAKLRKILKENSSLKMAAAKEIILKRAEKLGKPEKKWRRWGVHVFCAPKDLEYVTRTDRFCSGGVADGVCFAFRTEID</sequence>
<dbReference type="WBParaSite" id="Gr19_v10_g17536.t1">
    <property type="protein sequence ID" value="Gr19_v10_g17536.t1"/>
    <property type="gene ID" value="Gr19_v10_g17536"/>
</dbReference>
<feature type="region of interest" description="Disordered" evidence="1">
    <location>
        <begin position="35"/>
        <end position="77"/>
    </location>
</feature>
<organism evidence="2 3">
    <name type="scientific">Globodera rostochiensis</name>
    <name type="common">Golden nematode worm</name>
    <name type="synonym">Heterodera rostochiensis</name>
    <dbReference type="NCBI Taxonomy" id="31243"/>
    <lineage>
        <taxon>Eukaryota</taxon>
        <taxon>Metazoa</taxon>
        <taxon>Ecdysozoa</taxon>
        <taxon>Nematoda</taxon>
        <taxon>Chromadorea</taxon>
        <taxon>Rhabditida</taxon>
        <taxon>Tylenchina</taxon>
        <taxon>Tylenchomorpha</taxon>
        <taxon>Tylenchoidea</taxon>
        <taxon>Heteroderidae</taxon>
        <taxon>Heteroderinae</taxon>
        <taxon>Globodera</taxon>
    </lineage>
</organism>
<protein>
    <submittedName>
        <fullName evidence="3">Ground-like domain-containing protein</fullName>
    </submittedName>
</protein>
<reference evidence="3" key="1">
    <citation type="submission" date="2022-11" db="UniProtKB">
        <authorList>
            <consortium name="WormBaseParasite"/>
        </authorList>
    </citation>
    <scope>IDENTIFICATION</scope>
</reference>
<feature type="compositionally biased region" description="Low complexity" evidence="1">
    <location>
        <begin position="105"/>
        <end position="130"/>
    </location>
</feature>
<name>A0A914HHZ1_GLORO</name>
<evidence type="ECO:0000256" key="1">
    <source>
        <dbReference type="SAM" id="MobiDB-lite"/>
    </source>
</evidence>
<evidence type="ECO:0000313" key="2">
    <source>
        <dbReference type="Proteomes" id="UP000887572"/>
    </source>
</evidence>
<dbReference type="Proteomes" id="UP000887572">
    <property type="component" value="Unplaced"/>
</dbReference>
<proteinExistence type="predicted"/>
<accession>A0A914HHZ1</accession>
<dbReference type="AlphaFoldDB" id="A0A914HHZ1"/>
<feature type="compositionally biased region" description="Basic and acidic residues" evidence="1">
    <location>
        <begin position="36"/>
        <end position="69"/>
    </location>
</feature>